<dbReference type="Gene3D" id="2.40.50.230">
    <property type="entry name" value="Gp5 N-terminal domain"/>
    <property type="match status" value="1"/>
</dbReference>
<reference evidence="2 3" key="1">
    <citation type="submission" date="2017-03" db="EMBL/GenBank/DDBJ databases">
        <authorList>
            <person name="Afonso C.L."/>
            <person name="Miller P.J."/>
            <person name="Scott M.A."/>
            <person name="Spackman E."/>
            <person name="Goraichik I."/>
            <person name="Dimitrov K.M."/>
            <person name="Suarez D.L."/>
            <person name="Swayne D.E."/>
        </authorList>
    </citation>
    <scope>NUCLEOTIDE SEQUENCE [LARGE SCALE GENOMIC DNA]</scope>
    <source>
        <strain evidence="2 3">CECT 7450</strain>
    </source>
</reference>
<name>A0A1X6ZS76_9RHOB</name>
<dbReference type="RefSeq" id="WP_085806733.1">
    <property type="nucleotide sequence ID" value="NZ_FWFX01000010.1"/>
</dbReference>
<dbReference type="EMBL" id="FWFX01000010">
    <property type="protein sequence ID" value="SLN59766.1"/>
    <property type="molecule type" value="Genomic_DNA"/>
</dbReference>
<dbReference type="Proteomes" id="UP000193061">
    <property type="component" value="Unassembled WGS sequence"/>
</dbReference>
<evidence type="ECO:0000259" key="1">
    <source>
        <dbReference type="Pfam" id="PF04717"/>
    </source>
</evidence>
<keyword evidence="3" id="KW-1185">Reference proteome</keyword>
<sequence length="165" mass="17490">MNDLSSQTRAYGKYRGTVVNNIDPNQMGRLQVQVPSIYGTNTLNWAMPSVPYAGPDQGFYMIPPIGANIWVEFEGGAIDMPIWSGCFWGQGECPAQAPFTKMIKTPVATMTVDELNPAAPVVIETAAGNKITITAQGITLEGTAGAKVELTGPQVSVNSGALEVV</sequence>
<feature type="domain" description="Gp5/Type VI secretion system Vgr protein OB-fold" evidence="1">
    <location>
        <begin position="14"/>
        <end position="88"/>
    </location>
</feature>
<accession>A0A1X6ZS76</accession>
<evidence type="ECO:0000313" key="3">
    <source>
        <dbReference type="Proteomes" id="UP000193061"/>
    </source>
</evidence>
<proteinExistence type="predicted"/>
<dbReference type="AlphaFoldDB" id="A0A1X6ZS76"/>
<dbReference type="InterPro" id="IPR006531">
    <property type="entry name" value="Gp5/Vgr_OB"/>
</dbReference>
<protein>
    <submittedName>
        <fullName evidence="2">Phage-related baseplate assembly protein</fullName>
    </submittedName>
</protein>
<evidence type="ECO:0000313" key="2">
    <source>
        <dbReference type="EMBL" id="SLN59766.1"/>
    </source>
</evidence>
<organism evidence="2 3">
    <name type="scientific">Roseovarius albus</name>
    <dbReference type="NCBI Taxonomy" id="1247867"/>
    <lineage>
        <taxon>Bacteria</taxon>
        <taxon>Pseudomonadati</taxon>
        <taxon>Pseudomonadota</taxon>
        <taxon>Alphaproteobacteria</taxon>
        <taxon>Rhodobacterales</taxon>
        <taxon>Roseobacteraceae</taxon>
        <taxon>Roseovarius</taxon>
    </lineage>
</organism>
<gene>
    <name evidence="2" type="ORF">ROA7450_03098</name>
</gene>
<dbReference type="Pfam" id="PF04717">
    <property type="entry name" value="Phage_base_V"/>
    <property type="match status" value="1"/>
</dbReference>
<dbReference type="OrthoDB" id="9762420at2"/>
<dbReference type="SUPFAM" id="SSF69255">
    <property type="entry name" value="gp5 N-terminal domain-like"/>
    <property type="match status" value="1"/>
</dbReference>
<dbReference type="InterPro" id="IPR037026">
    <property type="entry name" value="Vgr_OB-fold_dom_sf"/>
</dbReference>